<reference evidence="1" key="2">
    <citation type="journal article" date="2020" name="Nat. Commun.">
        <title>Large-scale genome sequencing of mycorrhizal fungi provides insights into the early evolution of symbiotic traits.</title>
        <authorList>
            <person name="Miyauchi S."/>
            <person name="Kiss E."/>
            <person name="Kuo A."/>
            <person name="Drula E."/>
            <person name="Kohler A."/>
            <person name="Sanchez-Garcia M."/>
            <person name="Morin E."/>
            <person name="Andreopoulos B."/>
            <person name="Barry K.W."/>
            <person name="Bonito G."/>
            <person name="Buee M."/>
            <person name="Carver A."/>
            <person name="Chen C."/>
            <person name="Cichocki N."/>
            <person name="Clum A."/>
            <person name="Culley D."/>
            <person name="Crous P.W."/>
            <person name="Fauchery L."/>
            <person name="Girlanda M."/>
            <person name="Hayes R.D."/>
            <person name="Keri Z."/>
            <person name="LaButti K."/>
            <person name="Lipzen A."/>
            <person name="Lombard V."/>
            <person name="Magnuson J."/>
            <person name="Maillard F."/>
            <person name="Murat C."/>
            <person name="Nolan M."/>
            <person name="Ohm R.A."/>
            <person name="Pangilinan J."/>
            <person name="Pereira M.F."/>
            <person name="Perotto S."/>
            <person name="Peter M."/>
            <person name="Pfister S."/>
            <person name="Riley R."/>
            <person name="Sitrit Y."/>
            <person name="Stielow J.B."/>
            <person name="Szollosi G."/>
            <person name="Zifcakova L."/>
            <person name="Stursova M."/>
            <person name="Spatafora J.W."/>
            <person name="Tedersoo L."/>
            <person name="Vaario L.M."/>
            <person name="Yamada A."/>
            <person name="Yan M."/>
            <person name="Wang P."/>
            <person name="Xu J."/>
            <person name="Bruns T."/>
            <person name="Baldrian P."/>
            <person name="Vilgalys R."/>
            <person name="Dunand C."/>
            <person name="Henrissat B."/>
            <person name="Grigoriev I.V."/>
            <person name="Hibbett D."/>
            <person name="Nagy L.G."/>
            <person name="Martin F.M."/>
        </authorList>
    </citation>
    <scope>NUCLEOTIDE SEQUENCE</scope>
    <source>
        <strain evidence="1">BED1</strain>
    </source>
</reference>
<reference evidence="1" key="1">
    <citation type="submission" date="2019-10" db="EMBL/GenBank/DDBJ databases">
        <authorList>
            <consortium name="DOE Joint Genome Institute"/>
            <person name="Kuo A."/>
            <person name="Miyauchi S."/>
            <person name="Kiss E."/>
            <person name="Drula E."/>
            <person name="Kohler A."/>
            <person name="Sanchez-Garcia M."/>
            <person name="Andreopoulos B."/>
            <person name="Barry K.W."/>
            <person name="Bonito G."/>
            <person name="Buee M."/>
            <person name="Carver A."/>
            <person name="Chen C."/>
            <person name="Cichocki N."/>
            <person name="Clum A."/>
            <person name="Culley D."/>
            <person name="Crous P.W."/>
            <person name="Fauchery L."/>
            <person name="Girlanda M."/>
            <person name="Hayes R."/>
            <person name="Keri Z."/>
            <person name="LaButti K."/>
            <person name="Lipzen A."/>
            <person name="Lombard V."/>
            <person name="Magnuson J."/>
            <person name="Maillard F."/>
            <person name="Morin E."/>
            <person name="Murat C."/>
            <person name="Nolan M."/>
            <person name="Ohm R."/>
            <person name="Pangilinan J."/>
            <person name="Pereira M."/>
            <person name="Perotto S."/>
            <person name="Peter M."/>
            <person name="Riley R."/>
            <person name="Sitrit Y."/>
            <person name="Stielow B."/>
            <person name="Szollosi G."/>
            <person name="Zifcakova L."/>
            <person name="Stursova M."/>
            <person name="Spatafora J.W."/>
            <person name="Tedersoo L."/>
            <person name="Vaario L.-M."/>
            <person name="Yamada A."/>
            <person name="Yan M."/>
            <person name="Wang P."/>
            <person name="Xu J."/>
            <person name="Bruns T."/>
            <person name="Baldrian P."/>
            <person name="Vilgalys R."/>
            <person name="Henrissat B."/>
            <person name="Grigoriev I.V."/>
            <person name="Hibbett D."/>
            <person name="Nagy L.G."/>
            <person name="Martin F.M."/>
        </authorList>
    </citation>
    <scope>NUCLEOTIDE SEQUENCE</scope>
    <source>
        <strain evidence="1">BED1</strain>
    </source>
</reference>
<evidence type="ECO:0000313" key="2">
    <source>
        <dbReference type="Proteomes" id="UP001194468"/>
    </source>
</evidence>
<dbReference type="AlphaFoldDB" id="A0AAD4GC09"/>
<evidence type="ECO:0000313" key="1">
    <source>
        <dbReference type="EMBL" id="KAF8434570.1"/>
    </source>
</evidence>
<keyword evidence="2" id="KW-1185">Reference proteome</keyword>
<sequence length="52" mass="5825">MLFVSAILSQSEPRPPRVPFSHLWANWSGANILVGGQQHMAVMQPLSWSSNY</sequence>
<gene>
    <name evidence="1" type="ORF">L210DRAFT_3553321</name>
</gene>
<organism evidence="1 2">
    <name type="scientific">Boletus edulis BED1</name>
    <dbReference type="NCBI Taxonomy" id="1328754"/>
    <lineage>
        <taxon>Eukaryota</taxon>
        <taxon>Fungi</taxon>
        <taxon>Dikarya</taxon>
        <taxon>Basidiomycota</taxon>
        <taxon>Agaricomycotina</taxon>
        <taxon>Agaricomycetes</taxon>
        <taxon>Agaricomycetidae</taxon>
        <taxon>Boletales</taxon>
        <taxon>Boletineae</taxon>
        <taxon>Boletaceae</taxon>
        <taxon>Boletoideae</taxon>
        <taxon>Boletus</taxon>
    </lineage>
</organism>
<accession>A0AAD4GC09</accession>
<protein>
    <submittedName>
        <fullName evidence="1">Uncharacterized protein</fullName>
    </submittedName>
</protein>
<dbReference type="Proteomes" id="UP001194468">
    <property type="component" value="Unassembled WGS sequence"/>
</dbReference>
<comment type="caution">
    <text evidence="1">The sequence shown here is derived from an EMBL/GenBank/DDBJ whole genome shotgun (WGS) entry which is preliminary data.</text>
</comment>
<name>A0AAD4GC09_BOLED</name>
<dbReference type="EMBL" id="WHUW01000028">
    <property type="protein sequence ID" value="KAF8434570.1"/>
    <property type="molecule type" value="Genomic_DNA"/>
</dbReference>
<proteinExistence type="predicted"/>